<feature type="transmembrane region" description="Helical" evidence="6">
    <location>
        <begin position="218"/>
        <end position="239"/>
    </location>
</feature>
<feature type="transmembrane region" description="Helical" evidence="6">
    <location>
        <begin position="332"/>
        <end position="356"/>
    </location>
</feature>
<dbReference type="InterPro" id="IPR011701">
    <property type="entry name" value="MFS"/>
</dbReference>
<feature type="domain" description="Major facilitator superfamily (MFS) profile" evidence="7">
    <location>
        <begin position="1"/>
        <end position="358"/>
    </location>
</feature>
<dbReference type="SUPFAM" id="SSF103473">
    <property type="entry name" value="MFS general substrate transporter"/>
    <property type="match status" value="1"/>
</dbReference>
<feature type="transmembrane region" description="Helical" evidence="6">
    <location>
        <begin position="140"/>
        <end position="159"/>
    </location>
</feature>
<feature type="transmembrane region" description="Helical" evidence="6">
    <location>
        <begin position="180"/>
        <end position="198"/>
    </location>
</feature>
<proteinExistence type="predicted"/>
<dbReference type="EMBL" id="JPGD01000005">
    <property type="protein sequence ID" value="KGC03735.1"/>
    <property type="molecule type" value="Genomic_DNA"/>
</dbReference>
<sequence>MPASLLTPIARDLAISEGQAGLSIVVSGAFAVTTSLLGNPLLARLDRRAIVLLYTAALTISSLIVAAAPNFMMFLLGRALIGMAIGGFWSLSTAIVARLARQDDVSKAIALLQVGTAAALVIAAPLGSFLESRMGWRETFFVTVPIGLLAFVWQLIVLPRMPSTETPSVASTFRLLRRRNFAAGMVAITLSFAGQNSLSIYLRPFLEAITGFHAEAVSLVLLGLGLGGFAGLSLIGVVLRRYLTPVLVGLPVALSTLALLLLVLGRVQPIAVLLLLLWGLCSTPLIVAWNTWMAGVIPDDLEAGGGLQVALIQCAIAGGAFAGGVLLDSVGWWSAFLLAAVLLLGSTLSAAVAVAVSHRTHINQVRLGESHV</sequence>
<dbReference type="Pfam" id="PF07690">
    <property type="entry name" value="MFS_1"/>
    <property type="match status" value="1"/>
</dbReference>
<evidence type="ECO:0000313" key="9">
    <source>
        <dbReference type="Proteomes" id="UP000029575"/>
    </source>
</evidence>
<evidence type="ECO:0000256" key="4">
    <source>
        <dbReference type="ARBA" id="ARBA00022989"/>
    </source>
</evidence>
<dbReference type="Gene3D" id="1.20.1250.20">
    <property type="entry name" value="MFS general substrate transporter like domains"/>
    <property type="match status" value="1"/>
</dbReference>
<feature type="transmembrane region" description="Helical" evidence="6">
    <location>
        <begin position="75"/>
        <end position="97"/>
    </location>
</feature>
<evidence type="ECO:0000256" key="6">
    <source>
        <dbReference type="SAM" id="Phobius"/>
    </source>
</evidence>
<keyword evidence="3 6" id="KW-0812">Transmembrane</keyword>
<evidence type="ECO:0000313" key="8">
    <source>
        <dbReference type="EMBL" id="KGC03735.1"/>
    </source>
</evidence>
<dbReference type="Proteomes" id="UP000029575">
    <property type="component" value="Unassembled WGS sequence"/>
</dbReference>
<evidence type="ECO:0000256" key="2">
    <source>
        <dbReference type="ARBA" id="ARBA00022475"/>
    </source>
</evidence>
<name>A0AA88Z6Z0_BURCE</name>
<protein>
    <submittedName>
        <fullName evidence="8">Sugar (And other) transporter family protein</fullName>
    </submittedName>
</protein>
<keyword evidence="2" id="KW-1003">Cell membrane</keyword>
<feature type="transmembrane region" description="Helical" evidence="6">
    <location>
        <begin position="109"/>
        <end position="128"/>
    </location>
</feature>
<dbReference type="PROSITE" id="PS50850">
    <property type="entry name" value="MFS"/>
    <property type="match status" value="1"/>
</dbReference>
<comment type="caution">
    <text evidence="8">The sequence shown here is derived from an EMBL/GenBank/DDBJ whole genome shotgun (WGS) entry which is preliminary data.</text>
</comment>
<dbReference type="CDD" id="cd17324">
    <property type="entry name" value="MFS_NepI_like"/>
    <property type="match status" value="1"/>
</dbReference>
<dbReference type="PANTHER" id="PTHR43124:SF5">
    <property type="entry name" value="PURINE RIBONUCLEOSIDE EFFLUX PUMP NEPI"/>
    <property type="match status" value="1"/>
</dbReference>
<evidence type="ECO:0000256" key="3">
    <source>
        <dbReference type="ARBA" id="ARBA00022692"/>
    </source>
</evidence>
<dbReference type="InterPro" id="IPR050189">
    <property type="entry name" value="MFS_Efflux_Transporters"/>
</dbReference>
<evidence type="ECO:0000256" key="1">
    <source>
        <dbReference type="ARBA" id="ARBA00004651"/>
    </source>
</evidence>
<evidence type="ECO:0000256" key="5">
    <source>
        <dbReference type="ARBA" id="ARBA00023136"/>
    </source>
</evidence>
<feature type="transmembrane region" description="Helical" evidence="6">
    <location>
        <begin position="49"/>
        <end position="69"/>
    </location>
</feature>
<dbReference type="GO" id="GO:0022857">
    <property type="term" value="F:transmembrane transporter activity"/>
    <property type="evidence" value="ECO:0007669"/>
    <property type="project" value="InterPro"/>
</dbReference>
<comment type="subcellular location">
    <subcellularLocation>
        <location evidence="1">Cell membrane</location>
        <topology evidence="1">Multi-pass membrane protein</topology>
    </subcellularLocation>
</comment>
<accession>A0AA88Z6Z0</accession>
<reference evidence="8 9" key="1">
    <citation type="submission" date="2014-06" db="EMBL/GenBank/DDBJ databases">
        <authorList>
            <person name="Bishop-Lilly K.A."/>
            <person name="Broomall S.M."/>
            <person name="Chain P.S."/>
            <person name="Chertkov O."/>
            <person name="Coyne S.R."/>
            <person name="Daligault H.E."/>
            <person name="Davenport K.W."/>
            <person name="Erkkila T."/>
            <person name="Frey K.G."/>
            <person name="Gibbons H.S."/>
            <person name="Gu W."/>
            <person name="Jaissle J."/>
            <person name="Johnson S.L."/>
            <person name="Koroleva G.I."/>
            <person name="Ladner J.T."/>
            <person name="Lo C.-C."/>
            <person name="Minogue T.D."/>
            <person name="Munk C."/>
            <person name="Palacios G.F."/>
            <person name="Redden C.L."/>
            <person name="Rosenzweig C.N."/>
            <person name="Scholz M.B."/>
            <person name="Teshima H."/>
            <person name="Xu Y."/>
        </authorList>
    </citation>
    <scope>NUCLEOTIDE SEQUENCE [LARGE SCALE GENOMIC DNA]</scope>
    <source>
        <strain evidence="8 9">DWS 37UF10B-2</strain>
    </source>
</reference>
<dbReference type="InterPro" id="IPR020846">
    <property type="entry name" value="MFS_dom"/>
</dbReference>
<evidence type="ECO:0000259" key="7">
    <source>
        <dbReference type="PROSITE" id="PS50850"/>
    </source>
</evidence>
<dbReference type="PANTHER" id="PTHR43124">
    <property type="entry name" value="PURINE EFFLUX PUMP PBUE"/>
    <property type="match status" value="1"/>
</dbReference>
<dbReference type="AlphaFoldDB" id="A0AA88Z6Z0"/>
<dbReference type="InterPro" id="IPR036259">
    <property type="entry name" value="MFS_trans_sf"/>
</dbReference>
<dbReference type="GO" id="GO:0005886">
    <property type="term" value="C:plasma membrane"/>
    <property type="evidence" value="ECO:0007669"/>
    <property type="project" value="UniProtKB-SubCell"/>
</dbReference>
<gene>
    <name evidence="8" type="ORF">DM43_3971</name>
</gene>
<organism evidence="8 9">
    <name type="scientific">Burkholderia cepacia</name>
    <name type="common">Pseudomonas cepacia</name>
    <dbReference type="NCBI Taxonomy" id="292"/>
    <lineage>
        <taxon>Bacteria</taxon>
        <taxon>Pseudomonadati</taxon>
        <taxon>Pseudomonadota</taxon>
        <taxon>Betaproteobacteria</taxon>
        <taxon>Burkholderiales</taxon>
        <taxon>Burkholderiaceae</taxon>
        <taxon>Burkholderia</taxon>
        <taxon>Burkholderia cepacia complex</taxon>
    </lineage>
</organism>
<feature type="transmembrane region" description="Helical" evidence="6">
    <location>
        <begin position="246"/>
        <end position="264"/>
    </location>
</feature>
<feature type="transmembrane region" description="Helical" evidence="6">
    <location>
        <begin position="304"/>
        <end position="326"/>
    </location>
</feature>
<feature type="transmembrane region" description="Helical" evidence="6">
    <location>
        <begin position="270"/>
        <end position="292"/>
    </location>
</feature>
<keyword evidence="5 6" id="KW-0472">Membrane</keyword>
<feature type="transmembrane region" description="Helical" evidence="6">
    <location>
        <begin position="20"/>
        <end position="42"/>
    </location>
</feature>
<keyword evidence="4 6" id="KW-1133">Transmembrane helix</keyword>